<dbReference type="PANTHER" id="PTHR33619:SF3">
    <property type="entry name" value="POLYSACCHARIDE EXPORT PROTEIN GFCE-RELATED"/>
    <property type="match status" value="1"/>
</dbReference>
<dbReference type="GO" id="GO:0009279">
    <property type="term" value="C:cell outer membrane"/>
    <property type="evidence" value="ECO:0007669"/>
    <property type="project" value="UniProtKB-SubCell"/>
</dbReference>
<keyword evidence="8" id="KW-0625">Polysaccharide transport</keyword>
<name>A0A521FLN5_9SPHI</name>
<comment type="subcellular location">
    <subcellularLocation>
        <location evidence="1">Cell outer membrane</location>
        <topology evidence="1">Multi-pass membrane protein</topology>
    </subcellularLocation>
</comment>
<keyword evidence="4" id="KW-1134">Transmembrane beta strand</keyword>
<dbReference type="PANTHER" id="PTHR33619">
    <property type="entry name" value="POLYSACCHARIDE EXPORT PROTEIN GFCE-RELATED"/>
    <property type="match status" value="1"/>
</dbReference>
<evidence type="ECO:0000256" key="5">
    <source>
        <dbReference type="ARBA" id="ARBA00022597"/>
    </source>
</evidence>
<evidence type="ECO:0000256" key="9">
    <source>
        <dbReference type="ARBA" id="ARBA00023065"/>
    </source>
</evidence>
<evidence type="ECO:0000256" key="10">
    <source>
        <dbReference type="ARBA" id="ARBA00023114"/>
    </source>
</evidence>
<dbReference type="InterPro" id="IPR049712">
    <property type="entry name" value="Poly_export"/>
</dbReference>
<organism evidence="17 18">
    <name type="scientific">Pedobacter westerhofensis</name>
    <dbReference type="NCBI Taxonomy" id="425512"/>
    <lineage>
        <taxon>Bacteria</taxon>
        <taxon>Pseudomonadati</taxon>
        <taxon>Bacteroidota</taxon>
        <taxon>Sphingobacteriia</taxon>
        <taxon>Sphingobacteriales</taxon>
        <taxon>Sphingobacteriaceae</taxon>
        <taxon>Pedobacter</taxon>
    </lineage>
</organism>
<accession>A0A521FLN5</accession>
<evidence type="ECO:0000256" key="12">
    <source>
        <dbReference type="ARBA" id="ARBA00023139"/>
    </source>
</evidence>
<evidence type="ECO:0000256" key="14">
    <source>
        <dbReference type="ARBA" id="ARBA00023288"/>
    </source>
</evidence>
<evidence type="ECO:0000256" key="11">
    <source>
        <dbReference type="ARBA" id="ARBA00023136"/>
    </source>
</evidence>
<comment type="similarity">
    <text evidence="2">Belongs to the BexD/CtrA/VexA family.</text>
</comment>
<dbReference type="GO" id="GO:0015288">
    <property type="term" value="F:porin activity"/>
    <property type="evidence" value="ECO:0007669"/>
    <property type="project" value="UniProtKB-KW"/>
</dbReference>
<keyword evidence="18" id="KW-1185">Reference proteome</keyword>
<gene>
    <name evidence="17" type="ORF">SAMN06265348_113101</name>
</gene>
<dbReference type="InterPro" id="IPR003715">
    <property type="entry name" value="Poly_export_N"/>
</dbReference>
<dbReference type="Proteomes" id="UP000320300">
    <property type="component" value="Unassembled WGS sequence"/>
</dbReference>
<evidence type="ECO:0000256" key="6">
    <source>
        <dbReference type="ARBA" id="ARBA00022692"/>
    </source>
</evidence>
<evidence type="ECO:0000256" key="7">
    <source>
        <dbReference type="ARBA" id="ARBA00022729"/>
    </source>
</evidence>
<keyword evidence="3" id="KW-0813">Transport</keyword>
<keyword evidence="5" id="KW-0762">Sugar transport</keyword>
<protein>
    <submittedName>
        <fullName evidence="17">Polysaccharide export outer membrane protein</fullName>
    </submittedName>
</protein>
<keyword evidence="7" id="KW-0732">Signal</keyword>
<dbReference type="RefSeq" id="WP_221931388.1">
    <property type="nucleotide sequence ID" value="NZ_CBCSJO010000012.1"/>
</dbReference>
<dbReference type="EMBL" id="FXTN01000013">
    <property type="protein sequence ID" value="SMO96500.1"/>
    <property type="molecule type" value="Genomic_DNA"/>
</dbReference>
<evidence type="ECO:0000313" key="17">
    <source>
        <dbReference type="EMBL" id="SMO96500.1"/>
    </source>
</evidence>
<dbReference type="Gene3D" id="3.10.560.10">
    <property type="entry name" value="Outer membrane lipoprotein wza domain like"/>
    <property type="match status" value="1"/>
</dbReference>
<evidence type="ECO:0000256" key="1">
    <source>
        <dbReference type="ARBA" id="ARBA00004571"/>
    </source>
</evidence>
<dbReference type="AlphaFoldDB" id="A0A521FLN5"/>
<dbReference type="GO" id="GO:0015159">
    <property type="term" value="F:polysaccharide transmembrane transporter activity"/>
    <property type="evidence" value="ECO:0007669"/>
    <property type="project" value="InterPro"/>
</dbReference>
<keyword evidence="9" id="KW-0406">Ion transport</keyword>
<keyword evidence="11" id="KW-0472">Membrane</keyword>
<keyword evidence="10" id="KW-0626">Porin</keyword>
<evidence type="ECO:0000256" key="4">
    <source>
        <dbReference type="ARBA" id="ARBA00022452"/>
    </source>
</evidence>
<dbReference type="Pfam" id="PF22461">
    <property type="entry name" value="SLBB_2"/>
    <property type="match status" value="1"/>
</dbReference>
<dbReference type="Pfam" id="PF02563">
    <property type="entry name" value="Poly_export"/>
    <property type="match status" value="1"/>
</dbReference>
<sequence>MFKGIQLSARGTALTLLVFICSEMLLSSCASSKKTVYFSDQQDAVLKSANIPSRNVIQANDLLSIAVTSLNPAATEIFNKPNNSYVSSTGLGGINLTSPGYLVNEEGKIQFPVLGDLQIAGLTTNQLRLKITNELINRKLLVDPIVIVRQLNFKVSVLGEVSRPSVVNVPSEKISLLEALGLAGDITIYGRKDNVMVIREEDGVKKIKRINLNSSEIFDSEYYYLKSNDIVYVETNKAKVAGSTRTSQLLPIILSALSFGAIIIDRIAR</sequence>
<keyword evidence="6" id="KW-0812">Transmembrane</keyword>
<evidence type="ECO:0000256" key="13">
    <source>
        <dbReference type="ARBA" id="ARBA00023237"/>
    </source>
</evidence>
<proteinExistence type="inferred from homology"/>
<dbReference type="GO" id="GO:0006811">
    <property type="term" value="P:monoatomic ion transport"/>
    <property type="evidence" value="ECO:0007669"/>
    <property type="project" value="UniProtKB-KW"/>
</dbReference>
<keyword evidence="14" id="KW-0449">Lipoprotein</keyword>
<evidence type="ECO:0000256" key="2">
    <source>
        <dbReference type="ARBA" id="ARBA00009450"/>
    </source>
</evidence>
<keyword evidence="13" id="KW-0998">Cell outer membrane</keyword>
<reference evidence="17 18" key="1">
    <citation type="submission" date="2017-05" db="EMBL/GenBank/DDBJ databases">
        <authorList>
            <person name="Varghese N."/>
            <person name="Submissions S."/>
        </authorList>
    </citation>
    <scope>NUCLEOTIDE SEQUENCE [LARGE SCALE GENOMIC DNA]</scope>
    <source>
        <strain evidence="17 18">DSM 19036</strain>
    </source>
</reference>
<evidence type="ECO:0000259" key="15">
    <source>
        <dbReference type="Pfam" id="PF02563"/>
    </source>
</evidence>
<dbReference type="InterPro" id="IPR054765">
    <property type="entry name" value="SLBB_dom"/>
</dbReference>
<feature type="domain" description="SLBB" evidence="16">
    <location>
        <begin position="154"/>
        <end position="233"/>
    </location>
</feature>
<evidence type="ECO:0000259" key="16">
    <source>
        <dbReference type="Pfam" id="PF22461"/>
    </source>
</evidence>
<dbReference type="GO" id="GO:0046930">
    <property type="term" value="C:pore complex"/>
    <property type="evidence" value="ECO:0007669"/>
    <property type="project" value="UniProtKB-KW"/>
</dbReference>
<evidence type="ECO:0000313" key="18">
    <source>
        <dbReference type="Proteomes" id="UP000320300"/>
    </source>
</evidence>
<evidence type="ECO:0000256" key="8">
    <source>
        <dbReference type="ARBA" id="ARBA00023047"/>
    </source>
</evidence>
<keyword evidence="12" id="KW-0564">Palmitate</keyword>
<feature type="domain" description="Polysaccharide export protein N-terminal" evidence="15">
    <location>
        <begin position="52"/>
        <end position="149"/>
    </location>
</feature>
<evidence type="ECO:0000256" key="3">
    <source>
        <dbReference type="ARBA" id="ARBA00022448"/>
    </source>
</evidence>